<evidence type="ECO:0000256" key="1">
    <source>
        <dbReference type="ARBA" id="ARBA00004141"/>
    </source>
</evidence>
<evidence type="ECO:0000256" key="3">
    <source>
        <dbReference type="ARBA" id="ARBA00022692"/>
    </source>
</evidence>
<protein>
    <submittedName>
        <fullName evidence="7">(apollo) hypothetical protein</fullName>
    </submittedName>
</protein>
<dbReference type="AlphaFoldDB" id="A0A8S3XC10"/>
<name>A0A8S3XC10_PARAO</name>
<proteinExistence type="inferred from homology"/>
<evidence type="ECO:0000256" key="5">
    <source>
        <dbReference type="ARBA" id="ARBA00023136"/>
    </source>
</evidence>
<sequence>MALSSSCWKYLVLTFNVLFAMSAVALFGISGFLLYRMFIYRHFIGVNVEYPAILLLMMAIITCSIAWIGWRTAKSMHHIHVVMVYLLSDPTKYKSYAGTLIVLVVVIEFSCFVWAMVEWDNIEIDIKSTMMNYFMETSERKDPNSADSLRWDKLHVKFECCGVSGPSDYTSTGHVPFSCCGQGPLDSLHKPYTADCSTLYQRGCGKQLHEYAKKQLLYVAMAALTASILQVRT</sequence>
<evidence type="ECO:0000313" key="8">
    <source>
        <dbReference type="Proteomes" id="UP000691718"/>
    </source>
</evidence>
<keyword evidence="8" id="KW-1185">Reference proteome</keyword>
<evidence type="ECO:0000256" key="4">
    <source>
        <dbReference type="ARBA" id="ARBA00022989"/>
    </source>
</evidence>
<reference evidence="7" key="1">
    <citation type="submission" date="2021-04" db="EMBL/GenBank/DDBJ databases">
        <authorList>
            <person name="Tunstrom K."/>
        </authorList>
    </citation>
    <scope>NUCLEOTIDE SEQUENCE</scope>
</reference>
<dbReference type="GO" id="GO:0005886">
    <property type="term" value="C:plasma membrane"/>
    <property type="evidence" value="ECO:0007669"/>
    <property type="project" value="TreeGrafter"/>
</dbReference>
<keyword evidence="5 6" id="KW-0472">Membrane</keyword>
<evidence type="ECO:0000256" key="6">
    <source>
        <dbReference type="SAM" id="Phobius"/>
    </source>
</evidence>
<accession>A0A8S3XC10</accession>
<comment type="similarity">
    <text evidence="2">Belongs to the tetraspanin (TM4SF) family.</text>
</comment>
<keyword evidence="3 6" id="KW-0812">Transmembrane</keyword>
<feature type="transmembrane region" description="Helical" evidence="6">
    <location>
        <begin position="96"/>
        <end position="117"/>
    </location>
</feature>
<evidence type="ECO:0000256" key="2">
    <source>
        <dbReference type="ARBA" id="ARBA00006840"/>
    </source>
</evidence>
<dbReference type="InterPro" id="IPR018499">
    <property type="entry name" value="Tetraspanin/Peripherin"/>
</dbReference>
<comment type="caution">
    <text evidence="7">The sequence shown here is derived from an EMBL/GenBank/DDBJ whole genome shotgun (WGS) entry which is preliminary data.</text>
</comment>
<dbReference type="InterPro" id="IPR000301">
    <property type="entry name" value="Tetraspanin_animals"/>
</dbReference>
<dbReference type="PIRSF" id="PIRSF002419">
    <property type="entry name" value="Tetraspanin"/>
    <property type="match status" value="1"/>
</dbReference>
<comment type="subcellular location">
    <subcellularLocation>
        <location evidence="1">Membrane</location>
        <topology evidence="1">Multi-pass membrane protein</topology>
    </subcellularLocation>
</comment>
<evidence type="ECO:0000313" key="7">
    <source>
        <dbReference type="EMBL" id="CAG5011729.1"/>
    </source>
</evidence>
<dbReference type="Pfam" id="PF00335">
    <property type="entry name" value="Tetraspanin"/>
    <property type="match status" value="1"/>
</dbReference>
<dbReference type="OrthoDB" id="6239677at2759"/>
<gene>
    <name evidence="7" type="ORF">PAPOLLO_LOCUS15647</name>
</gene>
<feature type="transmembrane region" description="Helical" evidence="6">
    <location>
        <begin position="12"/>
        <end position="38"/>
    </location>
</feature>
<dbReference type="PANTHER" id="PTHR19282:SF544">
    <property type="entry name" value="TETRASPANIN"/>
    <property type="match status" value="1"/>
</dbReference>
<keyword evidence="4 6" id="KW-1133">Transmembrane helix</keyword>
<feature type="transmembrane region" description="Helical" evidence="6">
    <location>
        <begin position="50"/>
        <end position="70"/>
    </location>
</feature>
<dbReference type="PANTHER" id="PTHR19282">
    <property type="entry name" value="TETRASPANIN"/>
    <property type="match status" value="1"/>
</dbReference>
<organism evidence="7 8">
    <name type="scientific">Parnassius apollo</name>
    <name type="common">Apollo butterfly</name>
    <name type="synonym">Papilio apollo</name>
    <dbReference type="NCBI Taxonomy" id="110799"/>
    <lineage>
        <taxon>Eukaryota</taxon>
        <taxon>Metazoa</taxon>
        <taxon>Ecdysozoa</taxon>
        <taxon>Arthropoda</taxon>
        <taxon>Hexapoda</taxon>
        <taxon>Insecta</taxon>
        <taxon>Pterygota</taxon>
        <taxon>Neoptera</taxon>
        <taxon>Endopterygota</taxon>
        <taxon>Lepidoptera</taxon>
        <taxon>Glossata</taxon>
        <taxon>Ditrysia</taxon>
        <taxon>Papilionoidea</taxon>
        <taxon>Papilionidae</taxon>
        <taxon>Parnassiinae</taxon>
        <taxon>Parnassini</taxon>
        <taxon>Parnassius</taxon>
        <taxon>Parnassius</taxon>
    </lineage>
</organism>
<dbReference type="Proteomes" id="UP000691718">
    <property type="component" value="Unassembled WGS sequence"/>
</dbReference>
<dbReference type="CDD" id="cd03127">
    <property type="entry name" value="tetraspanin_LEL"/>
    <property type="match status" value="1"/>
</dbReference>
<dbReference type="EMBL" id="CAJQZP010001037">
    <property type="protein sequence ID" value="CAG5011729.1"/>
    <property type="molecule type" value="Genomic_DNA"/>
</dbReference>